<reference evidence="7" key="1">
    <citation type="submission" date="2016-11" db="UniProtKB">
        <authorList>
            <consortium name="WormBaseParasite"/>
        </authorList>
    </citation>
    <scope>IDENTIFICATION</scope>
</reference>
<feature type="region of interest" description="Disordered" evidence="5">
    <location>
        <begin position="753"/>
        <end position="776"/>
    </location>
</feature>
<dbReference type="PANTHER" id="PTHR24026">
    <property type="entry name" value="FAT ATYPICAL CADHERIN-RELATED"/>
    <property type="match status" value="1"/>
</dbReference>
<feature type="region of interest" description="Disordered" evidence="5">
    <location>
        <begin position="234"/>
        <end position="255"/>
    </location>
</feature>
<protein>
    <submittedName>
        <fullName evidence="7">Cadherin domain-containing protein</fullName>
    </submittedName>
</protein>
<dbReference type="Proteomes" id="UP000095280">
    <property type="component" value="Unplaced"/>
</dbReference>
<sequence>LSTVTQHPALRPRHLKLQRVGISTSTSGRGCAGSNRNRQATSASDWLSARNSPVAIAGNFPKSRMREMFRCDTKEAAKSLDSRLRSRISWLARQLQNWLDGQVFQRASLPALSALSCHSAASSEEVEQKCFLNIHILVAGASIHCARRSPNFAEGVKQGLDEAPEITELFRKPFDGKSLGVFLSFFFFICCDCDSVLPSPPKGLGAVTREKSGLDLEPSPTIIFIRAGQSREQEFSQSQLESPGEKAAPKKKPKSAQKFWRASLGTCAVPTSTLASKSPAQSQVRIAALCTACPPSPSRCPRPIPSGPSDRPGHPRHSRLDREVSEELNHAVLLTVMDVNDNPPVFEPSAWTSACRGHAGEYRIAQLRATSRDAGLNALLRYRLMDNDALFSVDAMTHCNVHVNVHATAHACRHSVSLKSHLDYESSRCTLTVTAFDSAPPRWCPPPSSPFASWTRMTTRGVPSRRLKRDGEGEHQGRVSSVSGGRRHRRGLRREQPAGLPDRSRGDPDGLIQHQRSTGSCSCGCRPTGDSRPADLTVSARDHGRPQRSASTLCEFLVLDENDWQAALDESGNATQQPTCAIRVNGPRICPATGGAPFLWDNREGDNLRYGSTMAAERRSGHPVFGQGPNGSGASVRQAAASILCNTATVIVRAIRSNVARLERGVRLADLSLLDGDGHRRWSAGFRIRLRSHADLFDVSRAVPCWLQWQPGSSGAPALLRVRSVETERSGCAPGGGSAAGLLEDEYWGSNQPVSSSKAAASHPARSSFSLDGPAGKSCACAAGLSHSGRPAVAQLAT</sequence>
<dbReference type="InterPro" id="IPR020894">
    <property type="entry name" value="Cadherin_CS"/>
</dbReference>
<evidence type="ECO:0000256" key="3">
    <source>
        <dbReference type="ARBA" id="ARBA00022989"/>
    </source>
</evidence>
<keyword evidence="6" id="KW-1185">Reference proteome</keyword>
<proteinExistence type="predicted"/>
<dbReference type="WBParaSite" id="maker-unitig_19987-snap-gene-0.2-mRNA-1">
    <property type="protein sequence ID" value="maker-unitig_19987-snap-gene-0.2-mRNA-1"/>
    <property type="gene ID" value="maker-unitig_19987-snap-gene-0.2"/>
</dbReference>
<evidence type="ECO:0000313" key="7">
    <source>
        <dbReference type="WBParaSite" id="maker-unitig_19987-snap-gene-0.2-mRNA-1"/>
    </source>
</evidence>
<dbReference type="InterPro" id="IPR015919">
    <property type="entry name" value="Cadherin-like_sf"/>
</dbReference>
<dbReference type="SUPFAM" id="SSF49313">
    <property type="entry name" value="Cadherin-like"/>
    <property type="match status" value="1"/>
</dbReference>
<dbReference type="Gene3D" id="2.60.40.60">
    <property type="entry name" value="Cadherins"/>
    <property type="match status" value="1"/>
</dbReference>
<evidence type="ECO:0000256" key="1">
    <source>
        <dbReference type="ARBA" id="ARBA00004370"/>
    </source>
</evidence>
<dbReference type="PROSITE" id="PS00232">
    <property type="entry name" value="CADHERIN_1"/>
    <property type="match status" value="1"/>
</dbReference>
<dbReference type="PANTHER" id="PTHR24026:SF135">
    <property type="entry name" value="CADHERIN DOMAIN-CONTAINING PROTEIN"/>
    <property type="match status" value="1"/>
</dbReference>
<evidence type="ECO:0000256" key="4">
    <source>
        <dbReference type="ARBA" id="ARBA00023136"/>
    </source>
</evidence>
<feature type="compositionally biased region" description="Pro residues" evidence="5">
    <location>
        <begin position="295"/>
        <end position="306"/>
    </location>
</feature>
<feature type="region of interest" description="Disordered" evidence="5">
    <location>
        <begin position="447"/>
        <end position="526"/>
    </location>
</feature>
<keyword evidence="3" id="KW-1133">Transmembrane helix</keyword>
<keyword evidence="4" id="KW-0472">Membrane</keyword>
<evidence type="ECO:0000313" key="6">
    <source>
        <dbReference type="Proteomes" id="UP000095280"/>
    </source>
</evidence>
<organism evidence="6 7">
    <name type="scientific">Macrostomum lignano</name>
    <dbReference type="NCBI Taxonomy" id="282301"/>
    <lineage>
        <taxon>Eukaryota</taxon>
        <taxon>Metazoa</taxon>
        <taxon>Spiralia</taxon>
        <taxon>Lophotrochozoa</taxon>
        <taxon>Platyhelminthes</taxon>
        <taxon>Rhabditophora</taxon>
        <taxon>Macrostomorpha</taxon>
        <taxon>Macrostomida</taxon>
        <taxon>Macrostomidae</taxon>
        <taxon>Macrostomum</taxon>
    </lineage>
</organism>
<comment type="subcellular location">
    <subcellularLocation>
        <location evidence="1">Membrane</location>
    </subcellularLocation>
</comment>
<evidence type="ECO:0000256" key="2">
    <source>
        <dbReference type="ARBA" id="ARBA00022692"/>
    </source>
</evidence>
<keyword evidence="2" id="KW-0812">Transmembrane</keyword>
<dbReference type="CDD" id="cd11304">
    <property type="entry name" value="Cadherin_repeat"/>
    <property type="match status" value="2"/>
</dbReference>
<dbReference type="GO" id="GO:0005509">
    <property type="term" value="F:calcium ion binding"/>
    <property type="evidence" value="ECO:0007669"/>
    <property type="project" value="InterPro"/>
</dbReference>
<feature type="region of interest" description="Disordered" evidence="5">
    <location>
        <begin position="295"/>
        <end position="322"/>
    </location>
</feature>
<feature type="compositionally biased region" description="Polar residues" evidence="5">
    <location>
        <begin position="753"/>
        <end position="770"/>
    </location>
</feature>
<name>A0A1I8F478_9PLAT</name>
<dbReference type="GO" id="GO:0007155">
    <property type="term" value="P:cell adhesion"/>
    <property type="evidence" value="ECO:0007669"/>
    <property type="project" value="InterPro"/>
</dbReference>
<dbReference type="GO" id="GO:0005886">
    <property type="term" value="C:plasma membrane"/>
    <property type="evidence" value="ECO:0007669"/>
    <property type="project" value="InterPro"/>
</dbReference>
<dbReference type="AlphaFoldDB" id="A0A1I8F478"/>
<accession>A0A1I8F478</accession>
<evidence type="ECO:0000256" key="5">
    <source>
        <dbReference type="SAM" id="MobiDB-lite"/>
    </source>
</evidence>